<organism evidence="5 6">
    <name type="scientific">Candidatus Kaiserbacteria bacterium CG10_big_fil_rev_8_21_14_0_10_44_10</name>
    <dbReference type="NCBI Taxonomy" id="1974606"/>
    <lineage>
        <taxon>Bacteria</taxon>
        <taxon>Candidatus Kaiseribacteriota</taxon>
    </lineage>
</organism>
<gene>
    <name evidence="5" type="ORF">COU14_02750</name>
</gene>
<dbReference type="EMBL" id="PFBG01000030">
    <property type="protein sequence ID" value="PIR85750.1"/>
    <property type="molecule type" value="Genomic_DNA"/>
</dbReference>
<dbReference type="InterPro" id="IPR045006">
    <property type="entry name" value="CHLI-like"/>
</dbReference>
<dbReference type="NCBIfam" id="TIGR00368">
    <property type="entry name" value="YifB family Mg chelatase-like AAA ATPase"/>
    <property type="match status" value="1"/>
</dbReference>
<dbReference type="SMART" id="SM00382">
    <property type="entry name" value="AAA"/>
    <property type="match status" value="1"/>
</dbReference>
<dbReference type="Pfam" id="PF01078">
    <property type="entry name" value="Mg_chelatase"/>
    <property type="match status" value="1"/>
</dbReference>
<accession>A0A2H0UHA9</accession>
<reference evidence="6" key="1">
    <citation type="submission" date="2017-09" db="EMBL/GenBank/DDBJ databases">
        <title>Depth-based differentiation of microbial function through sediment-hosted aquifers and enrichment of novel symbionts in the deep terrestrial subsurface.</title>
        <authorList>
            <person name="Probst A.J."/>
            <person name="Ladd B."/>
            <person name="Jarett J.K."/>
            <person name="Geller-Mcgrath D.E."/>
            <person name="Sieber C.M.K."/>
            <person name="Emerson J.B."/>
            <person name="Anantharaman K."/>
            <person name="Thomas B.C."/>
            <person name="Malmstrom R."/>
            <person name="Stieglmeier M."/>
            <person name="Klingl A."/>
            <person name="Woyke T."/>
            <person name="Ryan C.M."/>
            <person name="Banfield J.F."/>
        </authorList>
    </citation>
    <scope>NUCLEOTIDE SEQUENCE [LARGE SCALE GENOMIC DNA]</scope>
</reference>
<feature type="domain" description="MCM C-terminal AAA(+) ATPase" evidence="4">
    <location>
        <begin position="309"/>
        <end position="400"/>
    </location>
</feature>
<keyword evidence="3" id="KW-0067">ATP-binding</keyword>
<dbReference type="PANTHER" id="PTHR32039:SF7">
    <property type="entry name" value="COMPETENCE PROTEIN COMM"/>
    <property type="match status" value="1"/>
</dbReference>
<evidence type="ECO:0000256" key="1">
    <source>
        <dbReference type="ARBA" id="ARBA00006354"/>
    </source>
</evidence>
<comment type="caution">
    <text evidence="5">The sequence shown here is derived from an EMBL/GenBank/DDBJ whole genome shotgun (WGS) entry which is preliminary data.</text>
</comment>
<name>A0A2H0UHA9_9BACT</name>
<evidence type="ECO:0000259" key="4">
    <source>
        <dbReference type="PROSITE" id="PS50051"/>
    </source>
</evidence>
<dbReference type="Proteomes" id="UP000229612">
    <property type="component" value="Unassembled WGS sequence"/>
</dbReference>
<sequence length="518" mass="56868">MQSPHGRDSLKSFMSIARTYTAQPGVLRGDIVTIEADLSRGLYSFAVVGLVGKAVEEAKDRVSAAIKNSGFTSPKSNNQKVVVSLAPADLKKDGPLFDLPIAIAYLLAVGVLKADIEKTLLIGELSLDGGLRKVRGILPAVMAGKKAGFTEIIVPYENQEEAALIEGVNIYGAKTLIEVVNHLDKERTDYTPIEVTSPTEIKAHWTDTLIRLEDIKGQESAKRGLLIAAAGLHNIIMAGPPGTGKTMLARAFQGLLPPLSKEEALEVMAIHSLVGNLSESISSSPPFRTPHHTASYTSLVGGGATPRPGEVTLSHRGVLFMDEFPEFDRRSLDALRQPLEDRHVTISRVKGSEKFPADFVLVAALNPYRGVEDGSTDYAATMMDTYKNKISGPILDRVDLWLNVPHVDYETLTKKNEGDDETKRAREQVIKARMRQKERYQNSSALVNSRISSRELEELVPLSNEVKDLLRQSSLKLNLSPRSLHRLIKVARTIADLEDQSDLTTSHILEALQYRVKL</sequence>
<dbReference type="PANTHER" id="PTHR32039">
    <property type="entry name" value="MAGNESIUM-CHELATASE SUBUNIT CHLI"/>
    <property type="match status" value="1"/>
</dbReference>
<evidence type="ECO:0000313" key="6">
    <source>
        <dbReference type="Proteomes" id="UP000229612"/>
    </source>
</evidence>
<dbReference type="AlphaFoldDB" id="A0A2H0UHA9"/>
<comment type="similarity">
    <text evidence="1">Belongs to the Mg-chelatase subunits D/I family. ComM subfamily.</text>
</comment>
<dbReference type="InterPro" id="IPR014721">
    <property type="entry name" value="Ribsml_uS5_D2-typ_fold_subgr"/>
</dbReference>
<evidence type="ECO:0000256" key="2">
    <source>
        <dbReference type="ARBA" id="ARBA00022741"/>
    </source>
</evidence>
<dbReference type="InterPro" id="IPR025158">
    <property type="entry name" value="Mg_chelat-rel_C"/>
</dbReference>
<evidence type="ECO:0000256" key="3">
    <source>
        <dbReference type="ARBA" id="ARBA00022840"/>
    </source>
</evidence>
<dbReference type="InterPro" id="IPR003593">
    <property type="entry name" value="AAA+_ATPase"/>
</dbReference>
<dbReference type="SUPFAM" id="SSF52540">
    <property type="entry name" value="P-loop containing nucleoside triphosphate hydrolases"/>
    <property type="match status" value="1"/>
</dbReference>
<dbReference type="InterPro" id="IPR001208">
    <property type="entry name" value="MCM_dom"/>
</dbReference>
<proteinExistence type="inferred from homology"/>
<dbReference type="PROSITE" id="PS50051">
    <property type="entry name" value="MCM_2"/>
    <property type="match status" value="1"/>
</dbReference>
<dbReference type="GO" id="GO:0005524">
    <property type="term" value="F:ATP binding"/>
    <property type="evidence" value="ECO:0007669"/>
    <property type="project" value="UniProtKB-KW"/>
</dbReference>
<evidence type="ECO:0000313" key="5">
    <source>
        <dbReference type="EMBL" id="PIR85750.1"/>
    </source>
</evidence>
<dbReference type="PRINTS" id="PR01657">
    <property type="entry name" value="MCMFAMILY"/>
</dbReference>
<dbReference type="Pfam" id="PF13335">
    <property type="entry name" value="Mg_chelatase_C"/>
    <property type="match status" value="1"/>
</dbReference>
<dbReference type="GO" id="GO:0003677">
    <property type="term" value="F:DNA binding"/>
    <property type="evidence" value="ECO:0007669"/>
    <property type="project" value="InterPro"/>
</dbReference>
<dbReference type="Gene3D" id="3.30.230.10">
    <property type="match status" value="1"/>
</dbReference>
<keyword evidence="2" id="KW-0547">Nucleotide-binding</keyword>
<dbReference type="Pfam" id="PF13541">
    <property type="entry name" value="ChlI"/>
    <property type="match status" value="1"/>
</dbReference>
<dbReference type="InterPro" id="IPR020568">
    <property type="entry name" value="Ribosomal_Su5_D2-typ_SF"/>
</dbReference>
<dbReference type="InterPro" id="IPR027417">
    <property type="entry name" value="P-loop_NTPase"/>
</dbReference>
<dbReference type="InterPro" id="IPR000523">
    <property type="entry name" value="Mg_chelatse_chII-like_cat_dom"/>
</dbReference>
<dbReference type="SUPFAM" id="SSF54211">
    <property type="entry name" value="Ribosomal protein S5 domain 2-like"/>
    <property type="match status" value="1"/>
</dbReference>
<protein>
    <submittedName>
        <fullName evidence="5">Magnesium chelatase</fullName>
    </submittedName>
</protein>
<dbReference type="InterPro" id="IPR004482">
    <property type="entry name" value="Mg_chelat-rel"/>
</dbReference>
<dbReference type="Gene3D" id="3.40.50.300">
    <property type="entry name" value="P-loop containing nucleotide triphosphate hydrolases"/>
    <property type="match status" value="1"/>
</dbReference>